<feature type="transmembrane region" description="Helical" evidence="2">
    <location>
        <begin position="99"/>
        <end position="122"/>
    </location>
</feature>
<feature type="compositionally biased region" description="Pro residues" evidence="1">
    <location>
        <begin position="82"/>
        <end position="95"/>
    </location>
</feature>
<organism evidence="4 5">
    <name type="scientific">Drechslerella dactyloides</name>
    <name type="common">Nematode-trapping fungus</name>
    <name type="synonym">Arthrobotrys dactyloides</name>
    <dbReference type="NCBI Taxonomy" id="74499"/>
    <lineage>
        <taxon>Eukaryota</taxon>
        <taxon>Fungi</taxon>
        <taxon>Dikarya</taxon>
        <taxon>Ascomycota</taxon>
        <taxon>Pezizomycotina</taxon>
        <taxon>Orbiliomycetes</taxon>
        <taxon>Orbiliales</taxon>
        <taxon>Orbiliaceae</taxon>
        <taxon>Drechslerella</taxon>
    </lineage>
</organism>
<evidence type="ECO:0000313" key="4">
    <source>
        <dbReference type="EMBL" id="KAJ6255869.1"/>
    </source>
</evidence>
<keyword evidence="2" id="KW-1133">Transmembrane helix</keyword>
<accession>A0AAD6IPE6</accession>
<dbReference type="AlphaFoldDB" id="A0AAD6IPE6"/>
<dbReference type="PROSITE" id="PS50053">
    <property type="entry name" value="UBIQUITIN_2"/>
    <property type="match status" value="1"/>
</dbReference>
<proteinExistence type="predicted"/>
<dbReference type="Pfam" id="PF00240">
    <property type="entry name" value="ubiquitin"/>
    <property type="match status" value="1"/>
</dbReference>
<dbReference type="PRINTS" id="PR00348">
    <property type="entry name" value="UBIQUITIN"/>
</dbReference>
<dbReference type="PANTHER" id="PTHR36649:SF28">
    <property type="entry name" value="UBIQUITIN-LIKE DOMAIN-CONTAINING PROTEIN"/>
    <property type="match status" value="1"/>
</dbReference>
<dbReference type="SUPFAM" id="SSF54236">
    <property type="entry name" value="Ubiquitin-like"/>
    <property type="match status" value="1"/>
</dbReference>
<dbReference type="FunFam" id="3.10.20.90:FF:000205">
    <property type="entry name" value="2'-5'-oligoadenylate synthase-like protein 2"/>
    <property type="match status" value="1"/>
</dbReference>
<evidence type="ECO:0000256" key="2">
    <source>
        <dbReference type="SAM" id="Phobius"/>
    </source>
</evidence>
<gene>
    <name evidence="4" type="ORF">Dda_9328</name>
</gene>
<protein>
    <submittedName>
        <fullName evidence="4">Ubiquitin</fullName>
    </submittedName>
</protein>
<comment type="caution">
    <text evidence="4">The sequence shown here is derived from an EMBL/GenBank/DDBJ whole genome shotgun (WGS) entry which is preliminary data.</text>
</comment>
<dbReference type="PANTHER" id="PTHR36649">
    <property type="entry name" value="UBIQUITIN-LIKE DOMAIN-CONTAINING PROTEIN"/>
    <property type="match status" value="1"/>
</dbReference>
<evidence type="ECO:0000313" key="5">
    <source>
        <dbReference type="Proteomes" id="UP001221413"/>
    </source>
</evidence>
<dbReference type="Gene3D" id="3.10.20.90">
    <property type="entry name" value="Phosphatidylinositol 3-kinase Catalytic Subunit, Chain A, domain 1"/>
    <property type="match status" value="1"/>
</dbReference>
<keyword evidence="2" id="KW-0812">Transmembrane</keyword>
<name>A0AAD6IPE6_DREDA</name>
<dbReference type="EMBL" id="JAQGDS010000017">
    <property type="protein sequence ID" value="KAJ6255869.1"/>
    <property type="molecule type" value="Genomic_DNA"/>
</dbReference>
<reference evidence="4" key="1">
    <citation type="submission" date="2023-01" db="EMBL/GenBank/DDBJ databases">
        <title>The chitinases involved in constricting ring structure development in the nematode-trapping fungus Drechslerella dactyloides.</title>
        <authorList>
            <person name="Wang R."/>
            <person name="Zhang L."/>
            <person name="Tang P."/>
            <person name="Li S."/>
            <person name="Liang L."/>
        </authorList>
    </citation>
    <scope>NUCLEOTIDE SEQUENCE</scope>
    <source>
        <strain evidence="4">YMF1.00031</strain>
    </source>
</reference>
<dbReference type="SUPFAM" id="SSF56399">
    <property type="entry name" value="ADP-ribosylation"/>
    <property type="match status" value="1"/>
</dbReference>
<dbReference type="InterPro" id="IPR000626">
    <property type="entry name" value="Ubiquitin-like_dom"/>
</dbReference>
<keyword evidence="2" id="KW-0472">Membrane</keyword>
<feature type="domain" description="Ubiquitin-like" evidence="3">
    <location>
        <begin position="142"/>
        <end position="217"/>
    </location>
</feature>
<sequence>MPHDPNLVTAAIGALVGCRVITYEEYLRNPSIARDIQPLDVDAFHKSVLIAPAPQSPPPTQSGSSRPNLGFLRRRQNSRPDTPQPQPPPPRQLDAPPPYTGLIGILYALIVYIYAFILTHILGVETRPLPQSSAALVSTRLVTIFVKTLSGRTITLSVTLGDTIDQVKQELAEKADVPPEEQRLVYAGKELKNGTTLRDYGIQQDSTIHLALRILGGAPSVMYLPQGFLDPVWDFDFTRTNDAGYSFSRGGEKYTRPCGWLRYALKVNGKYGPDDDWLGSSNAPGEWPVSYHGTSKDNAQSIAQVGFKLAKGVHFAYGQGIYSSPSHTIAESYAQFFQSGGKRYKVIFQNRVNPANLQKIPDIDYWISPADADIRPYGLCIKEI</sequence>
<dbReference type="SMART" id="SM00213">
    <property type="entry name" value="UBQ"/>
    <property type="match status" value="1"/>
</dbReference>
<dbReference type="InterPro" id="IPR019956">
    <property type="entry name" value="Ubiquitin_dom"/>
</dbReference>
<dbReference type="Proteomes" id="UP001221413">
    <property type="component" value="Unassembled WGS sequence"/>
</dbReference>
<feature type="region of interest" description="Disordered" evidence="1">
    <location>
        <begin position="52"/>
        <end position="95"/>
    </location>
</feature>
<dbReference type="InterPro" id="IPR029071">
    <property type="entry name" value="Ubiquitin-like_domsf"/>
</dbReference>
<evidence type="ECO:0000256" key="1">
    <source>
        <dbReference type="SAM" id="MobiDB-lite"/>
    </source>
</evidence>
<keyword evidence="5" id="KW-1185">Reference proteome</keyword>
<dbReference type="Gene3D" id="3.90.228.10">
    <property type="match status" value="1"/>
</dbReference>
<evidence type="ECO:0000259" key="3">
    <source>
        <dbReference type="PROSITE" id="PS50053"/>
    </source>
</evidence>